<keyword evidence="3" id="KW-1185">Reference proteome</keyword>
<evidence type="ECO:0000313" key="3">
    <source>
        <dbReference type="Proteomes" id="UP000815325"/>
    </source>
</evidence>
<evidence type="ECO:0000313" key="2">
    <source>
        <dbReference type="EMBL" id="KAF5841144.1"/>
    </source>
</evidence>
<organism evidence="2 3">
    <name type="scientific">Dunaliella salina</name>
    <name type="common">Green alga</name>
    <name type="synonym">Protococcus salinus</name>
    <dbReference type="NCBI Taxonomy" id="3046"/>
    <lineage>
        <taxon>Eukaryota</taxon>
        <taxon>Viridiplantae</taxon>
        <taxon>Chlorophyta</taxon>
        <taxon>core chlorophytes</taxon>
        <taxon>Chlorophyceae</taxon>
        <taxon>CS clade</taxon>
        <taxon>Chlamydomonadales</taxon>
        <taxon>Dunaliellaceae</taxon>
        <taxon>Dunaliella</taxon>
    </lineage>
</organism>
<dbReference type="Proteomes" id="UP000815325">
    <property type="component" value="Unassembled WGS sequence"/>
</dbReference>
<accession>A0ABQ7H2Q7</accession>
<sequence length="318" mass="35331">MMHLQQLPNPSCLHSTSTHQRVLRPALRCRSASSFPPPPFQKDAEGELADNRWDVGLATAPRPTTRPPAATYAKPSVTSTGTLMPSAEWYPAWMRYRKREDNHVFWTDKFKRNSLDILPAEKRWTIFSTFWYLVMQFRFFAVPPAFRFFIAMGWRRFMFAAYGAHKALVLWQCKVDAALAAQGLQRKAQSTSPSGPSSSRSVSNADMSRGSSSSSNTSSSSSSSSISGSDSRAGESSEASSSDSQGNGSSSSSSSSSQGLSSWPSPGFSKTMALRRLHWQNSLLGEVMYMVNLYKTGRIHLLPPVKKPAERPTFFWLF</sequence>
<gene>
    <name evidence="2" type="ORF">DUNSADRAFT_14147</name>
</gene>
<dbReference type="EMBL" id="MU069493">
    <property type="protein sequence ID" value="KAF5841144.1"/>
    <property type="molecule type" value="Genomic_DNA"/>
</dbReference>
<feature type="compositionally biased region" description="Low complexity" evidence="1">
    <location>
        <begin position="190"/>
        <end position="262"/>
    </location>
</feature>
<feature type="region of interest" description="Disordered" evidence="1">
    <location>
        <begin position="186"/>
        <end position="265"/>
    </location>
</feature>
<name>A0ABQ7H2Q7_DUNSA</name>
<protein>
    <submittedName>
        <fullName evidence="2">Uncharacterized protein</fullName>
    </submittedName>
</protein>
<reference evidence="2" key="1">
    <citation type="submission" date="2017-08" db="EMBL/GenBank/DDBJ databases">
        <authorList>
            <person name="Polle J.E."/>
            <person name="Barry K."/>
            <person name="Cushman J."/>
            <person name="Schmutz J."/>
            <person name="Tran D."/>
            <person name="Hathwaick L.T."/>
            <person name="Yim W.C."/>
            <person name="Jenkins J."/>
            <person name="Mckie-Krisberg Z.M."/>
            <person name="Prochnik S."/>
            <person name="Lindquist E."/>
            <person name="Dockter R.B."/>
            <person name="Adam C."/>
            <person name="Molina H."/>
            <person name="Bunkerborg J."/>
            <person name="Jin E."/>
            <person name="Buchheim M."/>
            <person name="Magnuson J."/>
        </authorList>
    </citation>
    <scope>NUCLEOTIDE SEQUENCE</scope>
    <source>
        <strain evidence="2">CCAP 19/18</strain>
    </source>
</reference>
<proteinExistence type="predicted"/>
<comment type="caution">
    <text evidence="2">The sequence shown here is derived from an EMBL/GenBank/DDBJ whole genome shotgun (WGS) entry which is preliminary data.</text>
</comment>
<evidence type="ECO:0000256" key="1">
    <source>
        <dbReference type="SAM" id="MobiDB-lite"/>
    </source>
</evidence>